<reference evidence="2 3" key="1">
    <citation type="submission" date="2016-10" db="EMBL/GenBank/DDBJ databases">
        <authorList>
            <person name="de Groot N.N."/>
        </authorList>
    </citation>
    <scope>NUCLEOTIDE SEQUENCE [LARGE SCALE GENOMIC DNA]</scope>
    <source>
        <strain evidence="2 3">DSM 25947</strain>
    </source>
</reference>
<dbReference type="EMBL" id="FOHT01000004">
    <property type="protein sequence ID" value="SES98449.1"/>
    <property type="molecule type" value="Genomic_DNA"/>
</dbReference>
<proteinExistence type="predicted"/>
<dbReference type="Pfam" id="PF12771">
    <property type="entry name" value="SusD-like_2"/>
    <property type="match status" value="1"/>
</dbReference>
<dbReference type="Gene3D" id="1.25.40.390">
    <property type="match status" value="1"/>
</dbReference>
<keyword evidence="1" id="KW-1133">Transmembrane helix</keyword>
<evidence type="ECO:0000256" key="1">
    <source>
        <dbReference type="SAM" id="Phobius"/>
    </source>
</evidence>
<evidence type="ECO:0000313" key="3">
    <source>
        <dbReference type="Proteomes" id="UP000181981"/>
    </source>
</evidence>
<dbReference type="InterPro" id="IPR041662">
    <property type="entry name" value="SusD-like_2"/>
</dbReference>
<accession>A0A1I0AVN7</accession>
<dbReference type="AlphaFoldDB" id="A0A1I0AVN7"/>
<organism evidence="2 3">
    <name type="scientific">Draconibacterium orientale</name>
    <dbReference type="NCBI Taxonomy" id="1168034"/>
    <lineage>
        <taxon>Bacteria</taxon>
        <taxon>Pseudomonadati</taxon>
        <taxon>Bacteroidota</taxon>
        <taxon>Bacteroidia</taxon>
        <taxon>Marinilabiliales</taxon>
        <taxon>Prolixibacteraceae</taxon>
        <taxon>Draconibacterium</taxon>
    </lineage>
</organism>
<dbReference type="SUPFAM" id="SSF48452">
    <property type="entry name" value="TPR-like"/>
    <property type="match status" value="1"/>
</dbReference>
<dbReference type="Proteomes" id="UP000181981">
    <property type="component" value="Unassembled WGS sequence"/>
</dbReference>
<name>A0A1I0AVN7_9BACT</name>
<dbReference type="OrthoDB" id="1109828at2"/>
<sequence length="515" mass="57709">MRTHVIIRNLLGKGKYSGDVLNSIDKIKMIDMKNIIGKLLAVSFLMAFLVVGCTDDFEEINTDPDRAKDAPATNVLAWVLRYHTDTFYDSWNNMNEPSTYGGHIAKIQYIDEARYVFRPGTVENKWYYGYIQLNNLYEIRKKAEADGADNMLAVAKILEAMIFQIMTDTWRDIPYFESIKLGDGVLLPSYDTQEEIYPAMLASLEEANTLLNSGSNDNLGDGDVLFDGDTEKWQKFCNSLRLRMAMRISEVDPLGKSTIETIMGNLSANPIMDSNDDNAFFWYPGSTPYQETWYEDGTGRDDHGVADVLIDALKDLNDPRLSIIAKPATEDGEFRGFTIGATAQPALPTISRIGAIYRDDAAGFSPFMRYAEVMFHVAEAAQKGYNVGMSAEEAYEAAVTASCEENGVEAADITAYLAADAAYDGTLEQIYWQEWIALFKQGMEAWSLYRRTGVPTTHYVAPGSPYTGHNTPPFRYPYPNNELTLNGGNSSSFAAEVTDDFWGKQMWWDTRTGVQ</sequence>
<evidence type="ECO:0000313" key="2">
    <source>
        <dbReference type="EMBL" id="SES98449.1"/>
    </source>
</evidence>
<dbReference type="InterPro" id="IPR011990">
    <property type="entry name" value="TPR-like_helical_dom_sf"/>
</dbReference>
<feature type="transmembrane region" description="Helical" evidence="1">
    <location>
        <begin position="35"/>
        <end position="52"/>
    </location>
</feature>
<gene>
    <name evidence="2" type="ORF">SAMN05444285_104103</name>
</gene>
<keyword evidence="1" id="KW-0472">Membrane</keyword>
<protein>
    <submittedName>
        <fullName evidence="2">Starch-binding associating with outer membrane</fullName>
    </submittedName>
</protein>
<keyword evidence="1" id="KW-0812">Transmembrane</keyword>